<gene>
    <name evidence="2" type="ORF">A9A59_1690</name>
</gene>
<protein>
    <submittedName>
        <fullName evidence="2">Uncharacterized protein</fullName>
    </submittedName>
</protein>
<proteinExistence type="predicted"/>
<dbReference type="EMBL" id="PDJQ01000001">
    <property type="protein sequence ID" value="PFG74460.1"/>
    <property type="molecule type" value="Genomic_DNA"/>
</dbReference>
<evidence type="ECO:0000256" key="1">
    <source>
        <dbReference type="SAM" id="MobiDB-lite"/>
    </source>
</evidence>
<name>A0A2A9HH89_TEPT2</name>
<evidence type="ECO:0000313" key="2">
    <source>
        <dbReference type="EMBL" id="PFG74460.1"/>
    </source>
</evidence>
<organism evidence="2 3">
    <name type="scientific">Tepidiforma thermophila (strain KCTC 52669 / CGMCC 1.13589 / G233)</name>
    <dbReference type="NCBI Taxonomy" id="2761530"/>
    <lineage>
        <taxon>Bacteria</taxon>
        <taxon>Bacillati</taxon>
        <taxon>Chloroflexota</taxon>
        <taxon>Tepidiformia</taxon>
        <taxon>Tepidiformales</taxon>
        <taxon>Tepidiformaceae</taxon>
        <taxon>Tepidiforma</taxon>
    </lineage>
</organism>
<dbReference type="AlphaFoldDB" id="A0A2A9HH89"/>
<feature type="region of interest" description="Disordered" evidence="1">
    <location>
        <begin position="1"/>
        <end position="29"/>
    </location>
</feature>
<accession>A0A2A9HH89</accession>
<dbReference type="RefSeq" id="WP_098503847.1">
    <property type="nucleotide sequence ID" value="NZ_PDJQ01000001.1"/>
</dbReference>
<feature type="compositionally biased region" description="Low complexity" evidence="1">
    <location>
        <begin position="8"/>
        <end position="18"/>
    </location>
</feature>
<reference evidence="2 3" key="1">
    <citation type="submission" date="2017-09" db="EMBL/GenBank/DDBJ databases">
        <title>Sequencing the genomes of two abundant thermophiles in Great Basin hot springs: Thermocrinis jamiesonii and novel Chloroflexi Thermoflexus hugenholtzii.</title>
        <authorList>
            <person name="Hedlund B."/>
        </authorList>
    </citation>
    <scope>NUCLEOTIDE SEQUENCE [LARGE SCALE GENOMIC DNA]</scope>
    <source>
        <strain evidence="2 3">G233</strain>
    </source>
</reference>
<comment type="caution">
    <text evidence="2">The sequence shown here is derived from an EMBL/GenBank/DDBJ whole genome shotgun (WGS) entry which is preliminary data.</text>
</comment>
<sequence length="285" mass="31037">MSARRISPPRVNGRAARAPRPPADLPGSSDAYRQTSFVLGEDVALVLEGLEIEGQHAEACAGAKYRNRVMAASLGPWSRGWLARLQALHALEWGDYSSAAVLVRAAADFEAAALSHLQSAAEEWSGWLDGDGIGEAPDLHAAEFRLHPFRSAESLARVPPLGEVYREASDFALPHLGATALLTASDSNRERYLATFGDRDFHLGLAELILGWLLRLGVAHWEGFPGDAPLPAAPEGAAAWCGRAATALARRDRCRIERVERDGVERALIVNWRREPRSAMKRILL</sequence>
<keyword evidence="3" id="KW-1185">Reference proteome</keyword>
<dbReference type="Proteomes" id="UP000223071">
    <property type="component" value="Unassembled WGS sequence"/>
</dbReference>
<evidence type="ECO:0000313" key="3">
    <source>
        <dbReference type="Proteomes" id="UP000223071"/>
    </source>
</evidence>